<keyword evidence="4" id="KW-0274">FAD</keyword>
<evidence type="ECO:0000313" key="8">
    <source>
        <dbReference type="Proteomes" id="UP000316298"/>
    </source>
</evidence>
<dbReference type="PANTHER" id="PTHR42973">
    <property type="entry name" value="BINDING OXIDOREDUCTASE, PUTATIVE (AFU_ORTHOLOGUE AFUA_1G17690)-RELATED"/>
    <property type="match status" value="1"/>
</dbReference>
<dbReference type="PANTHER" id="PTHR42973:SF39">
    <property type="entry name" value="FAD-BINDING PCMH-TYPE DOMAIN-CONTAINING PROTEIN"/>
    <property type="match status" value="1"/>
</dbReference>
<dbReference type="RefSeq" id="WP_141853936.1">
    <property type="nucleotide sequence ID" value="NZ_BAAAKA010000012.1"/>
</dbReference>
<name>A0A542EQL5_9ACTN</name>
<dbReference type="GO" id="GO:0071949">
    <property type="term" value="F:FAD binding"/>
    <property type="evidence" value="ECO:0007669"/>
    <property type="project" value="InterPro"/>
</dbReference>
<comment type="cofactor">
    <cofactor evidence="1">
        <name>FAD</name>
        <dbReference type="ChEBI" id="CHEBI:57692"/>
    </cofactor>
</comment>
<dbReference type="InterPro" id="IPR012951">
    <property type="entry name" value="BBE"/>
</dbReference>
<dbReference type="InterPro" id="IPR006094">
    <property type="entry name" value="Oxid_FAD_bind_N"/>
</dbReference>
<dbReference type="Gene3D" id="3.30.465.10">
    <property type="match status" value="2"/>
</dbReference>
<dbReference type="EMBL" id="VFMM01000001">
    <property type="protein sequence ID" value="TQJ17476.1"/>
    <property type="molecule type" value="Genomic_DNA"/>
</dbReference>
<organism evidence="7 8">
    <name type="scientific">Kribbella jejuensis</name>
    <dbReference type="NCBI Taxonomy" id="236068"/>
    <lineage>
        <taxon>Bacteria</taxon>
        <taxon>Bacillati</taxon>
        <taxon>Actinomycetota</taxon>
        <taxon>Actinomycetes</taxon>
        <taxon>Propionibacteriales</taxon>
        <taxon>Kribbellaceae</taxon>
        <taxon>Kribbella</taxon>
    </lineage>
</organism>
<dbReference type="InterPro" id="IPR036318">
    <property type="entry name" value="FAD-bd_PCMH-like_sf"/>
</dbReference>
<evidence type="ECO:0000259" key="6">
    <source>
        <dbReference type="PROSITE" id="PS51387"/>
    </source>
</evidence>
<dbReference type="AlphaFoldDB" id="A0A542EQL5"/>
<keyword evidence="8" id="KW-1185">Reference proteome</keyword>
<proteinExistence type="inferred from homology"/>
<keyword evidence="3" id="KW-0285">Flavoprotein</keyword>
<dbReference type="PROSITE" id="PS51387">
    <property type="entry name" value="FAD_PCMH"/>
    <property type="match status" value="1"/>
</dbReference>
<feature type="domain" description="FAD-binding PCMH-type" evidence="6">
    <location>
        <begin position="1"/>
        <end position="165"/>
    </location>
</feature>
<dbReference type="InterPro" id="IPR016166">
    <property type="entry name" value="FAD-bd_PCMH"/>
</dbReference>
<gene>
    <name evidence="7" type="ORF">FB475_1595</name>
</gene>
<evidence type="ECO:0000256" key="4">
    <source>
        <dbReference type="ARBA" id="ARBA00022827"/>
    </source>
</evidence>
<evidence type="ECO:0000256" key="2">
    <source>
        <dbReference type="ARBA" id="ARBA00005466"/>
    </source>
</evidence>
<dbReference type="SUPFAM" id="SSF56176">
    <property type="entry name" value="FAD-binding/transporter-associated domain-like"/>
    <property type="match status" value="1"/>
</dbReference>
<dbReference type="GO" id="GO:0016491">
    <property type="term" value="F:oxidoreductase activity"/>
    <property type="evidence" value="ECO:0007669"/>
    <property type="project" value="UniProtKB-KW"/>
</dbReference>
<evidence type="ECO:0000256" key="5">
    <source>
        <dbReference type="ARBA" id="ARBA00023002"/>
    </source>
</evidence>
<keyword evidence="5" id="KW-0560">Oxidoreductase</keyword>
<dbReference type="Pfam" id="PF01565">
    <property type="entry name" value="FAD_binding_4"/>
    <property type="match status" value="1"/>
</dbReference>
<comment type="similarity">
    <text evidence="2">Belongs to the oxygen-dependent FAD-linked oxidoreductase family.</text>
</comment>
<reference evidence="7 8" key="1">
    <citation type="submission" date="2019-06" db="EMBL/GenBank/DDBJ databases">
        <title>Sequencing the genomes of 1000 actinobacteria strains.</title>
        <authorList>
            <person name="Klenk H.-P."/>
        </authorList>
    </citation>
    <scope>NUCLEOTIDE SEQUENCE [LARGE SCALE GENOMIC DNA]</scope>
    <source>
        <strain evidence="7 8">DSM 17305</strain>
    </source>
</reference>
<dbReference type="Proteomes" id="UP000316298">
    <property type="component" value="Unassembled WGS sequence"/>
</dbReference>
<evidence type="ECO:0000313" key="7">
    <source>
        <dbReference type="EMBL" id="TQJ17476.1"/>
    </source>
</evidence>
<dbReference type="InterPro" id="IPR016169">
    <property type="entry name" value="FAD-bd_PCMH_sub2"/>
</dbReference>
<evidence type="ECO:0000256" key="1">
    <source>
        <dbReference type="ARBA" id="ARBA00001974"/>
    </source>
</evidence>
<evidence type="ECO:0000256" key="3">
    <source>
        <dbReference type="ARBA" id="ARBA00022630"/>
    </source>
</evidence>
<dbReference type="OrthoDB" id="3682986at2"/>
<dbReference type="Pfam" id="PF08031">
    <property type="entry name" value="BBE"/>
    <property type="match status" value="1"/>
</dbReference>
<sequence length="380" mass="40912">MRPRGFGGVLLGAPQLALTAQCETVADVQAAVTYAVQNELGDCLRLDLQRMNSVQLDLDARIARVGGGATWRDLYRATQPFCMLTPGGRDTTAGIAETALSAHSGWLERKLGLAADALISVELVTAAGELLIADETRNTDLFWALHGGGANFGVASALTFRLTQVPTTTLAVLTWPAAAAPTVIRTYRDLIETGAPSSLGGGVLLVNDPRPVVRAIAVYLGGPEETAAVFAPMFALSPETTMLRETPYANLQPALGPGSWKACSERYFPAFPDPEVSALCDDAHGMGAGAWLALWPRGVRRGDWPVVYRDASWVVEGYGVSLEDPCLQAGQARLVAEYGPRNYERLARVKCRYDPENVFRVSRNVEPAWCSWPATIAPRR</sequence>
<protein>
    <submittedName>
        <fullName evidence="7">FAD/FMN-containing dehydrogenase</fullName>
    </submittedName>
</protein>
<comment type="caution">
    <text evidence="7">The sequence shown here is derived from an EMBL/GenBank/DDBJ whole genome shotgun (WGS) entry which is preliminary data.</text>
</comment>
<dbReference type="InterPro" id="IPR050416">
    <property type="entry name" value="FAD-linked_Oxidoreductase"/>
</dbReference>
<accession>A0A542EQL5</accession>
<dbReference type="Gene3D" id="3.40.462.20">
    <property type="match status" value="1"/>
</dbReference>